<dbReference type="EMBL" id="CAJVQC010002125">
    <property type="protein sequence ID" value="CAG8506158.1"/>
    <property type="molecule type" value="Genomic_DNA"/>
</dbReference>
<sequence>MKFTYIKSEFSSIESPSIATLNPAWDILYNSGQWQKSDCVGMVTVGHFRLTVLRLLA</sequence>
<protein>
    <submittedName>
        <fullName evidence="1">5035_t:CDS:1</fullName>
    </submittedName>
</protein>
<evidence type="ECO:0000313" key="2">
    <source>
        <dbReference type="Proteomes" id="UP000789920"/>
    </source>
</evidence>
<comment type="caution">
    <text evidence="1">The sequence shown here is derived from an EMBL/GenBank/DDBJ whole genome shotgun (WGS) entry which is preliminary data.</text>
</comment>
<gene>
    <name evidence="1" type="ORF">RPERSI_LOCUS2046</name>
</gene>
<keyword evidence="2" id="KW-1185">Reference proteome</keyword>
<accession>A0ACA9L1Z7</accession>
<feature type="non-terminal residue" evidence="1">
    <location>
        <position position="57"/>
    </location>
</feature>
<dbReference type="Proteomes" id="UP000789920">
    <property type="component" value="Unassembled WGS sequence"/>
</dbReference>
<evidence type="ECO:0000313" key="1">
    <source>
        <dbReference type="EMBL" id="CAG8506158.1"/>
    </source>
</evidence>
<reference evidence="1" key="1">
    <citation type="submission" date="2021-06" db="EMBL/GenBank/DDBJ databases">
        <authorList>
            <person name="Kallberg Y."/>
            <person name="Tangrot J."/>
            <person name="Rosling A."/>
        </authorList>
    </citation>
    <scope>NUCLEOTIDE SEQUENCE</scope>
    <source>
        <strain evidence="1">MA461A</strain>
    </source>
</reference>
<organism evidence="1 2">
    <name type="scientific">Racocetra persica</name>
    <dbReference type="NCBI Taxonomy" id="160502"/>
    <lineage>
        <taxon>Eukaryota</taxon>
        <taxon>Fungi</taxon>
        <taxon>Fungi incertae sedis</taxon>
        <taxon>Mucoromycota</taxon>
        <taxon>Glomeromycotina</taxon>
        <taxon>Glomeromycetes</taxon>
        <taxon>Diversisporales</taxon>
        <taxon>Gigasporaceae</taxon>
        <taxon>Racocetra</taxon>
    </lineage>
</organism>
<name>A0ACA9L1Z7_9GLOM</name>
<proteinExistence type="predicted"/>